<protein>
    <recommendedName>
        <fullName evidence="3">CCHC-type domain-containing protein</fullName>
    </recommendedName>
</protein>
<dbReference type="PANTHER" id="PTHR33087:SF51">
    <property type="entry name" value="CCHC-TYPE DOMAIN-CONTAINING PROTEIN"/>
    <property type="match status" value="1"/>
</dbReference>
<feature type="domain" description="CCHC-type" evidence="3">
    <location>
        <begin position="176"/>
        <end position="192"/>
    </location>
</feature>
<dbReference type="PROSITE" id="PS50158">
    <property type="entry name" value="ZF_CCHC"/>
    <property type="match status" value="1"/>
</dbReference>
<dbReference type="Proteomes" id="UP000823388">
    <property type="component" value="Chromosome 3N"/>
</dbReference>
<feature type="region of interest" description="Disordered" evidence="2">
    <location>
        <begin position="122"/>
        <end position="149"/>
    </location>
</feature>
<dbReference type="InterPro" id="IPR036875">
    <property type="entry name" value="Znf_CCHC_sf"/>
</dbReference>
<dbReference type="Gene3D" id="4.10.60.10">
    <property type="entry name" value="Zinc finger, CCHC-type"/>
    <property type="match status" value="1"/>
</dbReference>
<dbReference type="SUPFAM" id="SSF57756">
    <property type="entry name" value="Retrovirus zinc finger-like domains"/>
    <property type="match status" value="1"/>
</dbReference>
<feature type="compositionally biased region" description="Pro residues" evidence="2">
    <location>
        <begin position="1"/>
        <end position="30"/>
    </location>
</feature>
<dbReference type="InterPro" id="IPR053253">
    <property type="entry name" value="Sex_diff_modulator"/>
</dbReference>
<reference evidence="4" key="1">
    <citation type="submission" date="2020-05" db="EMBL/GenBank/DDBJ databases">
        <title>WGS assembly of Panicum virgatum.</title>
        <authorList>
            <person name="Lovell J.T."/>
            <person name="Jenkins J."/>
            <person name="Shu S."/>
            <person name="Juenger T.E."/>
            <person name="Schmutz J."/>
        </authorList>
    </citation>
    <scope>NUCLEOTIDE SEQUENCE</scope>
    <source>
        <strain evidence="4">AP13</strain>
    </source>
</reference>
<dbReference type="InterPro" id="IPR001878">
    <property type="entry name" value="Znf_CCHC"/>
</dbReference>
<keyword evidence="1" id="KW-0863">Zinc-finger</keyword>
<evidence type="ECO:0000259" key="3">
    <source>
        <dbReference type="PROSITE" id="PS50158"/>
    </source>
</evidence>
<keyword evidence="1" id="KW-0479">Metal-binding</keyword>
<keyword evidence="1" id="KW-0862">Zinc</keyword>
<feature type="compositionally biased region" description="Low complexity" evidence="2">
    <location>
        <begin position="31"/>
        <end position="45"/>
    </location>
</feature>
<dbReference type="SMART" id="SM00343">
    <property type="entry name" value="ZnF_C2HC"/>
    <property type="match status" value="2"/>
</dbReference>
<dbReference type="EMBL" id="CM029042">
    <property type="protein sequence ID" value="KAG2621413.1"/>
    <property type="molecule type" value="Genomic_DNA"/>
</dbReference>
<name>A0A8T0UKQ4_PANVG</name>
<dbReference type="AlphaFoldDB" id="A0A8T0UKQ4"/>
<evidence type="ECO:0000256" key="1">
    <source>
        <dbReference type="PROSITE-ProRule" id="PRU00047"/>
    </source>
</evidence>
<dbReference type="PANTHER" id="PTHR33087">
    <property type="entry name" value="OS07G0539200 PROTEIN"/>
    <property type="match status" value="1"/>
</dbReference>
<feature type="compositionally biased region" description="Low complexity" evidence="2">
    <location>
        <begin position="218"/>
        <end position="229"/>
    </location>
</feature>
<keyword evidence="5" id="KW-1185">Reference proteome</keyword>
<dbReference type="GO" id="GO:0003676">
    <property type="term" value="F:nucleic acid binding"/>
    <property type="evidence" value="ECO:0007669"/>
    <property type="project" value="InterPro"/>
</dbReference>
<organism evidence="4 5">
    <name type="scientific">Panicum virgatum</name>
    <name type="common">Blackwell switchgrass</name>
    <dbReference type="NCBI Taxonomy" id="38727"/>
    <lineage>
        <taxon>Eukaryota</taxon>
        <taxon>Viridiplantae</taxon>
        <taxon>Streptophyta</taxon>
        <taxon>Embryophyta</taxon>
        <taxon>Tracheophyta</taxon>
        <taxon>Spermatophyta</taxon>
        <taxon>Magnoliopsida</taxon>
        <taxon>Liliopsida</taxon>
        <taxon>Poales</taxon>
        <taxon>Poaceae</taxon>
        <taxon>PACMAD clade</taxon>
        <taxon>Panicoideae</taxon>
        <taxon>Panicodae</taxon>
        <taxon>Paniceae</taxon>
        <taxon>Panicinae</taxon>
        <taxon>Panicum</taxon>
        <taxon>Panicum sect. Hiantes</taxon>
    </lineage>
</organism>
<dbReference type="GO" id="GO:0008270">
    <property type="term" value="F:zinc ion binding"/>
    <property type="evidence" value="ECO:0007669"/>
    <property type="project" value="UniProtKB-KW"/>
</dbReference>
<feature type="region of interest" description="Disordered" evidence="2">
    <location>
        <begin position="1"/>
        <end position="75"/>
    </location>
</feature>
<sequence>MFASPSPPPPSPLPDAPPSLATSPPPPLTPSPAATPSASFSSPASNNQVGRSKAQRWCRDSPPTGKSGGGVSPPSFKDVLLAAIKPAALPEVSSPPPSVLRDGDPPRIVLHPRVPRPISTRVSADGWQTAVSRRSRRALRRAERRPPRPVPADLHGRCFNCFSPGHRAAACKTGTRCFHCREVGHRSYTCPRRHPSTASSAPRRLMWRPVSGHVPAAAAMAAHAPSGSSEAPVEHGAGDPPARRRRCVRKRRCNRPPSPSAPGISDGSPSEELASRALVVSVVADNPEDIADSVLPVIARRFEIEECSLAIHRLGPASFLLISPDMAMAARIIADGRPFNLPPGRLHFSRWTHFLSSTASTLPSSVEIEPKEFLCMHGRSARRRSSSTIRCLPCGVHPSSATQQETFRLAAWCSDPDGIPPEIDLVLPEPNVAIGGASRERRCLLYPISIKITISRTGS</sequence>
<comment type="caution">
    <text evidence="4">The sequence shown here is derived from an EMBL/GenBank/DDBJ whole genome shotgun (WGS) entry which is preliminary data.</text>
</comment>
<gene>
    <name evidence="4" type="ORF">PVAP13_3NG307715</name>
</gene>
<evidence type="ECO:0000313" key="5">
    <source>
        <dbReference type="Proteomes" id="UP000823388"/>
    </source>
</evidence>
<evidence type="ECO:0000313" key="4">
    <source>
        <dbReference type="EMBL" id="KAG2621413.1"/>
    </source>
</evidence>
<accession>A0A8T0UKQ4</accession>
<evidence type="ECO:0000256" key="2">
    <source>
        <dbReference type="SAM" id="MobiDB-lite"/>
    </source>
</evidence>
<feature type="region of interest" description="Disordered" evidence="2">
    <location>
        <begin position="218"/>
        <end position="270"/>
    </location>
</feature>
<feature type="compositionally biased region" description="Basic residues" evidence="2">
    <location>
        <begin position="243"/>
        <end position="254"/>
    </location>
</feature>
<proteinExistence type="predicted"/>